<keyword evidence="2" id="KW-0472">Membrane</keyword>
<feature type="region of interest" description="Disordered" evidence="1">
    <location>
        <begin position="134"/>
        <end position="157"/>
    </location>
</feature>
<sequence length="157" mass="17313">MTLAFPIQTPSLQTRAFARRRTRERRGLLWSWSIGFLLFGWVLINQPAHFLPRLAVSYQAIGAKLSHQQQLTLEVARALTQHSVPAQPTPDVAPNASEGTPVPAAPNGETTARKLHLYASDTLIAWHAEPSPDWSVHRSMHAKSPAPGEVPLPPPRV</sequence>
<proteinExistence type="predicted"/>
<organism evidence="3 4">
    <name type="scientific">Synoicihabitans lomoniglobus</name>
    <dbReference type="NCBI Taxonomy" id="2909285"/>
    <lineage>
        <taxon>Bacteria</taxon>
        <taxon>Pseudomonadati</taxon>
        <taxon>Verrucomicrobiota</taxon>
        <taxon>Opitutia</taxon>
        <taxon>Opitutales</taxon>
        <taxon>Opitutaceae</taxon>
        <taxon>Synoicihabitans</taxon>
    </lineage>
</organism>
<name>A0AAF0CPC2_9BACT</name>
<dbReference type="AlphaFoldDB" id="A0AAF0CPC2"/>
<accession>A0AAF0CPC2</accession>
<protein>
    <submittedName>
        <fullName evidence="3">Uncharacterized protein</fullName>
    </submittedName>
</protein>
<dbReference type="RefSeq" id="WP_330930684.1">
    <property type="nucleotide sequence ID" value="NZ_CP119075.1"/>
</dbReference>
<gene>
    <name evidence="3" type="ORF">PXH66_16700</name>
</gene>
<dbReference type="EMBL" id="CP119075">
    <property type="protein sequence ID" value="WED63979.1"/>
    <property type="molecule type" value="Genomic_DNA"/>
</dbReference>
<keyword evidence="2" id="KW-1133">Transmembrane helix</keyword>
<reference evidence="3" key="1">
    <citation type="submission" date="2023-03" db="EMBL/GenBank/DDBJ databases">
        <title>Lomoglobus Profundus gen. nov., sp. nov., a novel member of the phylum Verrucomicrobia, isolated from deep-marine sediment of South China Sea.</title>
        <authorList>
            <person name="Ahmad T."/>
            <person name="Ishaq S.E."/>
            <person name="Wang F."/>
        </authorList>
    </citation>
    <scope>NUCLEOTIDE SEQUENCE</scope>
    <source>
        <strain evidence="3">LMO-M01</strain>
    </source>
</reference>
<evidence type="ECO:0000313" key="4">
    <source>
        <dbReference type="Proteomes" id="UP001218638"/>
    </source>
</evidence>
<keyword evidence="4" id="KW-1185">Reference proteome</keyword>
<dbReference type="Proteomes" id="UP001218638">
    <property type="component" value="Chromosome"/>
</dbReference>
<dbReference type="KEGG" id="slom:PXH66_16700"/>
<evidence type="ECO:0000256" key="1">
    <source>
        <dbReference type="SAM" id="MobiDB-lite"/>
    </source>
</evidence>
<evidence type="ECO:0000313" key="3">
    <source>
        <dbReference type="EMBL" id="WED63979.1"/>
    </source>
</evidence>
<feature type="compositionally biased region" description="Pro residues" evidence="1">
    <location>
        <begin position="148"/>
        <end position="157"/>
    </location>
</feature>
<feature type="transmembrane region" description="Helical" evidence="2">
    <location>
        <begin position="27"/>
        <end position="44"/>
    </location>
</feature>
<keyword evidence="2" id="KW-0812">Transmembrane</keyword>
<evidence type="ECO:0000256" key="2">
    <source>
        <dbReference type="SAM" id="Phobius"/>
    </source>
</evidence>